<feature type="compositionally biased region" description="Polar residues" evidence="1">
    <location>
        <begin position="480"/>
        <end position="492"/>
    </location>
</feature>
<evidence type="ECO:0000256" key="1">
    <source>
        <dbReference type="SAM" id="MobiDB-lite"/>
    </source>
</evidence>
<dbReference type="EMBL" id="HE612871">
    <property type="protein sequence ID" value="CCE66168.1"/>
    <property type="molecule type" value="Genomic_DNA"/>
</dbReference>
<feature type="region of interest" description="Disordered" evidence="1">
    <location>
        <begin position="290"/>
        <end position="311"/>
    </location>
</feature>
<feature type="region of interest" description="Disordered" evidence="1">
    <location>
        <begin position="564"/>
        <end position="741"/>
    </location>
</feature>
<protein>
    <recommendedName>
        <fullName evidence="5">Flo11 domain-containing protein</fullName>
    </recommendedName>
</protein>
<sequence length="1143" mass="120324">MKISHLLILYPILNIALAALSATKNNNEITSTSSNSTTTIDSAEPSTYMPSSYVFSGWSSSATSTYSTGTKTNTDYNGDEVLTNIFYVYTPYFLYSTTVTYTGDVTETSTANWWTNYYVNDGMTTAIITYMIYVPSHTATTMSSSSSTTSITKPSTYMPSSFVYTGWSSSATSTYSTGTKTNTDYNGDEVLTNIFYVYTPYFLYSTTVTYTGDVTETSTANWWTNYYVNDGMTTAIITYMIYVPSHTATAMSISSSLQHSSYIFRSNRDISIPTIITGKLRTTAAISLQSGEETSHHSSNQFNSSIGAEESTESLTDISSSYIIESLSENTFVPSLGSGETVSSASSLSVTRTFSIKESVVSSQYTEISVGSNYIPSSLVASSDRSDCVSFISSTSIFRGGEVAAKSRTRTKPTSGKSEQSSSGYDEQSSSGYGEQSSSGYDEQSSSGYGEQPSEASAAHSSEDANGSSLEAATETSSTYGEQSSSGYGEQPSSGDVSVYISSSVSESASDVTGSINLESDPGESLEYSVISVESSYTPSSLVASSDRSDCVSFISSTSIFRGGEVAAKSRTRTKPTSGKSEQSSSGYDEQSSSGYDEQSSSGYGEQPSEASAAHSSEDANGSSLEAATETSSTYGEQSSSGYGEQSSSGYDEQSSSGYDEQSSSGYGEQPSEASAAHSSEDANGSSLEAATETSSTYGEQSSSGYGEQPSSGDVSVYISSSVSESASDVTGSINLESDPGESLEYSVISVESSYTPSSLVASSDRSDCVSFISSTSIFRGGEVAAKSRTRTKPTSGKSEQSVTATEAMPTAELRTSGASNCKAFSKEIFHCMGSARVDAISRTRSTSSFKYSEESATGVGSELFTSIASENTATLINFTTTIVNARLTVISDVFESSESSISVLEREKSTIPSTDSSFTTINSTHSVENNYTTYFATHKNVHFSDVPYSTEITTTSNGSSASEFISYFLTVYSYDMPTAASSTAASSTVASSTVASSTVASSTAASSTVASSTVASSTVASSTVASSTTDESSSAEVVPYYLTTDSNGKDPVTSTTYPAVSNVDVNTNTIITSRYIDISLYTTALSSRTLSTLPYTNGNSISSENLTTSDASVSYEAAGSNIMVHRSSMISFIGFIFMIVIA</sequence>
<dbReference type="Pfam" id="PF00624">
    <property type="entry name" value="Flocculin"/>
    <property type="match status" value="2"/>
</dbReference>
<feature type="compositionally biased region" description="Polar residues" evidence="1">
    <location>
        <begin position="290"/>
        <end position="306"/>
    </location>
</feature>
<feature type="compositionally biased region" description="Low complexity" evidence="1">
    <location>
        <begin position="418"/>
        <end position="479"/>
    </location>
</feature>
<dbReference type="GO" id="GO:0000128">
    <property type="term" value="P:flocculation"/>
    <property type="evidence" value="ECO:0007669"/>
    <property type="project" value="InterPro"/>
</dbReference>
<feature type="compositionally biased region" description="Low complexity" evidence="1">
    <location>
        <begin position="581"/>
        <end position="697"/>
    </location>
</feature>
<dbReference type="InterPro" id="IPR001389">
    <property type="entry name" value="Flocculin"/>
</dbReference>
<dbReference type="GeneID" id="11530876"/>
<dbReference type="AlphaFoldDB" id="G8C1Z0"/>
<feature type="signal peptide" evidence="2">
    <location>
        <begin position="1"/>
        <end position="18"/>
    </location>
</feature>
<accession>G8C1Z0</accession>
<evidence type="ECO:0008006" key="5">
    <source>
        <dbReference type="Google" id="ProtNLM"/>
    </source>
</evidence>
<proteinExistence type="predicted"/>
<feature type="region of interest" description="Disordered" evidence="1">
    <location>
        <begin position="785"/>
        <end position="810"/>
    </location>
</feature>
<feature type="compositionally biased region" description="Low complexity" evidence="1">
    <location>
        <begin position="711"/>
        <end position="733"/>
    </location>
</feature>
<keyword evidence="2" id="KW-0732">Signal</keyword>
<evidence type="ECO:0000313" key="3">
    <source>
        <dbReference type="EMBL" id="CCE66168.1"/>
    </source>
</evidence>
<reference evidence="3 4" key="1">
    <citation type="journal article" date="2011" name="Proc. Natl. Acad. Sci. U.S.A.">
        <title>Evolutionary erosion of yeast sex chromosomes by mating-type switching accidents.</title>
        <authorList>
            <person name="Gordon J.L."/>
            <person name="Armisen D."/>
            <person name="Proux-Wera E."/>
            <person name="Oheigeartaigh S.S."/>
            <person name="Byrne K.P."/>
            <person name="Wolfe K.H."/>
        </authorList>
    </citation>
    <scope>NUCLEOTIDE SEQUENCE [LARGE SCALE GENOMIC DNA]</scope>
    <source>
        <strain evidence="4">ATCC 24235 / CBS 4417 / NBRC 1672 / NRRL Y-8282 / UCD 70-5</strain>
    </source>
</reference>
<evidence type="ECO:0000256" key="2">
    <source>
        <dbReference type="SAM" id="SignalP"/>
    </source>
</evidence>
<feature type="compositionally biased region" description="Polar residues" evidence="1">
    <location>
        <begin position="698"/>
        <end position="710"/>
    </location>
</feature>
<feature type="compositionally biased region" description="Polar residues" evidence="1">
    <location>
        <begin position="793"/>
        <end position="805"/>
    </location>
</feature>
<evidence type="ECO:0000313" key="4">
    <source>
        <dbReference type="Proteomes" id="UP000005666"/>
    </source>
</evidence>
<organism evidence="3 4">
    <name type="scientific">Tetrapisispora phaffii (strain ATCC 24235 / CBS 4417 / NBRC 1672 / NRRL Y-8282 / UCD 70-5)</name>
    <name type="common">Yeast</name>
    <name type="synonym">Fabospora phaffii</name>
    <dbReference type="NCBI Taxonomy" id="1071381"/>
    <lineage>
        <taxon>Eukaryota</taxon>
        <taxon>Fungi</taxon>
        <taxon>Dikarya</taxon>
        <taxon>Ascomycota</taxon>
        <taxon>Saccharomycotina</taxon>
        <taxon>Saccharomycetes</taxon>
        <taxon>Saccharomycetales</taxon>
        <taxon>Saccharomycetaceae</taxon>
        <taxon>Tetrapisispora</taxon>
    </lineage>
</organism>
<dbReference type="Proteomes" id="UP000005666">
    <property type="component" value="Chromosome 16"/>
</dbReference>
<gene>
    <name evidence="3" type="primary">TPHA0P00100</name>
    <name evidence="3" type="ordered locus">TPHA_0P00100</name>
</gene>
<dbReference type="RefSeq" id="XP_003688602.1">
    <property type="nucleotide sequence ID" value="XM_003688554.1"/>
</dbReference>
<keyword evidence="4" id="KW-1185">Reference proteome</keyword>
<dbReference type="KEGG" id="tpf:TPHA_0P00100"/>
<feature type="compositionally biased region" description="Low complexity" evidence="1">
    <location>
        <begin position="493"/>
        <end position="515"/>
    </location>
</feature>
<feature type="chain" id="PRO_5003508649" description="Flo11 domain-containing protein" evidence="2">
    <location>
        <begin position="19"/>
        <end position="1143"/>
    </location>
</feature>
<dbReference type="HOGENOM" id="CLU_277453_0_0_1"/>
<feature type="region of interest" description="Disordered" evidence="1">
    <location>
        <begin position="402"/>
        <end position="527"/>
    </location>
</feature>
<name>G8C1Z0_TETPH</name>